<reference evidence="1 2" key="1">
    <citation type="journal article" date="2014" name="Genome Announc.">
        <title>Complete Genome Sequences of Fish Pathogenic Weissella ceti Strains WS74 and WS105.</title>
        <authorList>
            <person name="Figueiredo H.C."/>
            <person name="Leal C.A."/>
            <person name="Dorella F.A."/>
            <person name="Carvalho A.F."/>
            <person name="Soares S.C."/>
            <person name="Pereira F.L."/>
            <person name="Azevedo V.A."/>
        </authorList>
    </citation>
    <scope>NUCLEOTIDE SEQUENCE [LARGE SCALE GENOMIC DNA]</scope>
    <source>
        <strain evidence="1 2">WS74</strain>
    </source>
</reference>
<dbReference type="SFLD" id="SFLDS00003">
    <property type="entry name" value="Haloacid_Dehalogenase"/>
    <property type="match status" value="1"/>
</dbReference>
<accession>A0A075TYK4</accession>
<dbReference type="RefSeq" id="WP_009495688.1">
    <property type="nucleotide sequence ID" value="NZ_CP009223.1"/>
</dbReference>
<dbReference type="Gene3D" id="3.40.50.1000">
    <property type="entry name" value="HAD superfamily/HAD-like"/>
    <property type="match status" value="1"/>
</dbReference>
<dbReference type="GO" id="GO:0016791">
    <property type="term" value="F:phosphatase activity"/>
    <property type="evidence" value="ECO:0007669"/>
    <property type="project" value="TreeGrafter"/>
</dbReference>
<dbReference type="GO" id="GO:0000287">
    <property type="term" value="F:magnesium ion binding"/>
    <property type="evidence" value="ECO:0007669"/>
    <property type="project" value="TreeGrafter"/>
</dbReference>
<dbReference type="AlphaFoldDB" id="A0A075TYK4"/>
<evidence type="ECO:0000313" key="2">
    <source>
        <dbReference type="Proteomes" id="UP000029079"/>
    </source>
</evidence>
<dbReference type="SFLD" id="SFLDG01140">
    <property type="entry name" value="C2.B:_Phosphomannomutase_and_P"/>
    <property type="match status" value="1"/>
</dbReference>
<dbReference type="KEGG" id="wct:WS74_0058"/>
<dbReference type="KEGG" id="wce:WS08_0059"/>
<dbReference type="NCBIfam" id="TIGR00099">
    <property type="entry name" value="Cof-subfamily"/>
    <property type="match status" value="1"/>
</dbReference>
<sequence>MIKLVTIDIDDTLVNSAKEITPRVKAAVQAATAAGVKIVLTTGRPITGVQAYLDELGLNNLEDQYVVTYNGAMIQTTAGTTIGGNPLNHAAYVKLADWAVEHDYYIQVESSAEAFTPSRKVNPAASGENYMINMPLNIVDVADMDPELAYVKFMFIEPAARLQEVRADLDKTDFAQEFTFVQSSTQFLEVLNQAASKGNALRTLAGHLNVDISETMAIGDQANDLTMIEAAGLGVAMGNAVPAIKAAAQEETTTQNEDGVGVALEKFVLA</sequence>
<organism evidence="1 2">
    <name type="scientific">Weissella ceti</name>
    <dbReference type="NCBI Taxonomy" id="759620"/>
    <lineage>
        <taxon>Bacteria</taxon>
        <taxon>Bacillati</taxon>
        <taxon>Bacillota</taxon>
        <taxon>Bacilli</taxon>
        <taxon>Lactobacillales</taxon>
        <taxon>Lactobacillaceae</taxon>
        <taxon>Weissella</taxon>
    </lineage>
</organism>
<dbReference type="PANTHER" id="PTHR10000">
    <property type="entry name" value="PHOSPHOSERINE PHOSPHATASE"/>
    <property type="match status" value="1"/>
</dbReference>
<dbReference type="KEGG" id="wci:WS105_0059"/>
<protein>
    <submittedName>
        <fullName evidence="1">HAD superfamily hydrolase</fullName>
    </submittedName>
</protein>
<gene>
    <name evidence="1" type="ORF">WS74_0058</name>
</gene>
<name>A0A075TYK4_9LACO</name>
<dbReference type="STRING" id="759620.WS105_0059"/>
<dbReference type="InterPro" id="IPR036412">
    <property type="entry name" value="HAD-like_sf"/>
</dbReference>
<dbReference type="Gene3D" id="3.30.1240.10">
    <property type="match status" value="1"/>
</dbReference>
<dbReference type="SFLD" id="SFLDG01144">
    <property type="entry name" value="C2.B.4:_PGP_Like"/>
    <property type="match status" value="1"/>
</dbReference>
<dbReference type="EMBL" id="CP009223">
    <property type="protein sequence ID" value="AIM62310.1"/>
    <property type="molecule type" value="Genomic_DNA"/>
</dbReference>
<proteinExistence type="predicted"/>
<keyword evidence="2" id="KW-1185">Reference proteome</keyword>
<dbReference type="InterPro" id="IPR006379">
    <property type="entry name" value="HAD-SF_hydro_IIB"/>
</dbReference>
<dbReference type="PATRIC" id="fig|759620.7.peg.56"/>
<dbReference type="Pfam" id="PF08282">
    <property type="entry name" value="Hydrolase_3"/>
    <property type="match status" value="1"/>
</dbReference>
<dbReference type="PROSITE" id="PS01229">
    <property type="entry name" value="COF_2"/>
    <property type="match status" value="1"/>
</dbReference>
<dbReference type="OrthoDB" id="9790031at2"/>
<dbReference type="PANTHER" id="PTHR10000:SF8">
    <property type="entry name" value="HAD SUPERFAMILY HYDROLASE-LIKE, TYPE 3"/>
    <property type="match status" value="1"/>
</dbReference>
<dbReference type="NCBIfam" id="TIGR01484">
    <property type="entry name" value="HAD-SF-IIB"/>
    <property type="match status" value="1"/>
</dbReference>
<dbReference type="InterPro" id="IPR000150">
    <property type="entry name" value="Cof"/>
</dbReference>
<dbReference type="InterPro" id="IPR023214">
    <property type="entry name" value="HAD_sf"/>
</dbReference>
<dbReference type="GO" id="GO:0005829">
    <property type="term" value="C:cytosol"/>
    <property type="evidence" value="ECO:0007669"/>
    <property type="project" value="TreeGrafter"/>
</dbReference>
<dbReference type="CDD" id="cd07516">
    <property type="entry name" value="HAD_Pase"/>
    <property type="match status" value="1"/>
</dbReference>
<reference evidence="2" key="2">
    <citation type="submission" date="2014-08" db="EMBL/GenBank/DDBJ databases">
        <title>Complete genome of Weissella ceti strain WS74 isolated from diseased rainbow trout in Brazil.</title>
        <authorList>
            <person name="Figueiredo H.C.P."/>
            <person name="Leal C.A.G."/>
            <person name="Pereira F.L."/>
            <person name="Soares S.C."/>
            <person name="Dorella F.A."/>
            <person name="Carvalho A.F."/>
            <person name="Azevedo V.A.C."/>
        </authorList>
    </citation>
    <scope>NUCLEOTIDE SEQUENCE [LARGE SCALE GENOMIC DNA]</scope>
    <source>
        <strain evidence="2">WS74</strain>
    </source>
</reference>
<dbReference type="Proteomes" id="UP000029079">
    <property type="component" value="Chromosome"/>
</dbReference>
<evidence type="ECO:0000313" key="1">
    <source>
        <dbReference type="EMBL" id="AIM62310.1"/>
    </source>
</evidence>
<keyword evidence="1" id="KW-0378">Hydrolase</keyword>
<dbReference type="SUPFAM" id="SSF56784">
    <property type="entry name" value="HAD-like"/>
    <property type="match status" value="1"/>
</dbReference>